<evidence type="ECO:0000313" key="3">
    <source>
        <dbReference type="Proteomes" id="UP000054995"/>
    </source>
</evidence>
<dbReference type="Proteomes" id="UP000054995">
    <property type="component" value="Unassembled WGS sequence"/>
</dbReference>
<protein>
    <submittedName>
        <fullName evidence="1">Uncharacterized protein</fullName>
    </submittedName>
</protein>
<evidence type="ECO:0000313" key="1">
    <source>
        <dbReference type="EMBL" id="KRY81441.1"/>
    </source>
</evidence>
<reference evidence="1 3" key="1">
    <citation type="submission" date="2015-01" db="EMBL/GenBank/DDBJ databases">
        <title>Evolution of Trichinella species and genotypes.</title>
        <authorList>
            <person name="Korhonen P.K."/>
            <person name="Edoardo P."/>
            <person name="Giuseppe L.R."/>
            <person name="Gasser R.B."/>
        </authorList>
    </citation>
    <scope>NUCLEOTIDE SEQUENCE [LARGE SCALE GENOMIC DNA]</scope>
    <source>
        <strain evidence="1">ISS470</strain>
    </source>
</reference>
<keyword evidence="3" id="KW-1185">Reference proteome</keyword>
<dbReference type="AlphaFoldDB" id="A0A0V1F6I9"/>
<evidence type="ECO:0000313" key="2">
    <source>
        <dbReference type="EMBL" id="KRY88388.1"/>
    </source>
</evidence>
<dbReference type="EMBL" id="JYDT01000042">
    <property type="protein sequence ID" value="KRY88388.1"/>
    <property type="molecule type" value="Genomic_DNA"/>
</dbReference>
<accession>A0A0V1F6I9</accession>
<name>A0A0V1F6I9_TRIPS</name>
<proteinExistence type="predicted"/>
<sequence length="96" mass="11059">MEHACIPFCLQLKNDMNKPIIKERKTIVLIISDTFSRQPYQSVQQGREAKNCLRHGNIWFCVGKSVVALGITLHICLSDLIDTVTVYSYFAFYLVY</sequence>
<gene>
    <name evidence="2" type="ORF">T4D_12123</name>
    <name evidence="1" type="ORF">T4D_5386</name>
</gene>
<organism evidence="1 3">
    <name type="scientific">Trichinella pseudospiralis</name>
    <name type="common">Parasitic roundworm</name>
    <dbReference type="NCBI Taxonomy" id="6337"/>
    <lineage>
        <taxon>Eukaryota</taxon>
        <taxon>Metazoa</taxon>
        <taxon>Ecdysozoa</taxon>
        <taxon>Nematoda</taxon>
        <taxon>Enoplea</taxon>
        <taxon>Dorylaimia</taxon>
        <taxon>Trichinellida</taxon>
        <taxon>Trichinellidae</taxon>
        <taxon>Trichinella</taxon>
    </lineage>
</organism>
<dbReference type="EMBL" id="JYDT01000228">
    <property type="protein sequence ID" value="KRY81441.1"/>
    <property type="molecule type" value="Genomic_DNA"/>
</dbReference>
<comment type="caution">
    <text evidence="1">The sequence shown here is derived from an EMBL/GenBank/DDBJ whole genome shotgun (WGS) entry which is preliminary data.</text>
</comment>